<dbReference type="EMBL" id="JBHTAI010000003">
    <property type="protein sequence ID" value="MFC7148144.1"/>
    <property type="molecule type" value="Genomic_DNA"/>
</dbReference>
<protein>
    <submittedName>
        <fullName evidence="4">Oxidoreductase</fullName>
    </submittedName>
</protein>
<keyword evidence="5" id="KW-1185">Reference proteome</keyword>
<evidence type="ECO:0000256" key="1">
    <source>
        <dbReference type="ARBA" id="ARBA00006484"/>
    </source>
</evidence>
<dbReference type="PRINTS" id="PR00081">
    <property type="entry name" value="GDHRDH"/>
</dbReference>
<dbReference type="PANTHER" id="PTHR44169">
    <property type="entry name" value="NADPH-DEPENDENT 1-ACYLDIHYDROXYACETONE PHOSPHATE REDUCTASE"/>
    <property type="match status" value="1"/>
</dbReference>
<organism evidence="4 5">
    <name type="scientific">Cohnella cellulosilytica</name>
    <dbReference type="NCBI Taxonomy" id="986710"/>
    <lineage>
        <taxon>Bacteria</taxon>
        <taxon>Bacillati</taxon>
        <taxon>Bacillota</taxon>
        <taxon>Bacilli</taxon>
        <taxon>Bacillales</taxon>
        <taxon>Paenibacillaceae</taxon>
        <taxon>Cohnella</taxon>
    </lineage>
</organism>
<accession>A0ABW2F7T6</accession>
<dbReference type="PANTHER" id="PTHR44169:SF6">
    <property type="entry name" value="NADPH-DEPENDENT 1-ACYLDIHYDROXYACETONE PHOSPHATE REDUCTASE"/>
    <property type="match status" value="1"/>
</dbReference>
<proteinExistence type="inferred from homology"/>
<dbReference type="PRINTS" id="PR00080">
    <property type="entry name" value="SDRFAMILY"/>
</dbReference>
<dbReference type="NCBIfam" id="NF004826">
    <property type="entry name" value="PRK06182.1"/>
    <property type="match status" value="1"/>
</dbReference>
<dbReference type="CDD" id="cd05374">
    <property type="entry name" value="17beta-HSD-like_SDR_c"/>
    <property type="match status" value="1"/>
</dbReference>
<dbReference type="RefSeq" id="WP_378047526.1">
    <property type="nucleotide sequence ID" value="NZ_JBHMDN010000013.1"/>
</dbReference>
<dbReference type="InterPro" id="IPR036291">
    <property type="entry name" value="NAD(P)-bd_dom_sf"/>
</dbReference>
<evidence type="ECO:0000313" key="4">
    <source>
        <dbReference type="EMBL" id="MFC7148144.1"/>
    </source>
</evidence>
<dbReference type="Pfam" id="PF00106">
    <property type="entry name" value="adh_short"/>
    <property type="match status" value="1"/>
</dbReference>
<dbReference type="Proteomes" id="UP001596378">
    <property type="component" value="Unassembled WGS sequence"/>
</dbReference>
<dbReference type="Gene3D" id="3.40.50.720">
    <property type="entry name" value="NAD(P)-binding Rossmann-like Domain"/>
    <property type="match status" value="1"/>
</dbReference>
<gene>
    <name evidence="4" type="ORF">ACFQMJ_06295</name>
</gene>
<sequence>MNQKVILITGASSGIGKETARKLLAEGHTVYAAARRVEQMRDLQEAGAIVVPLDMAKEETIRACVDRVIGERGRIDALFNNAGFGLYGSVEEVSIDDARYQFEVNLFGLARLTQLVVPHMRARRSGIIINTSSVGGKIYTPLGAWYHATKHALEGWSDCLRIELKPFGIDVVVVEPGIIVTSFGSVMSAPLLKQSGSGPYKELARSVAQTTENAYRAGGGSSPAVVANAVSRAIAARKPKIRYAVGKMAKPLIWLRKCVGDRTFDRLVMSQVK</sequence>
<name>A0ABW2F7T6_9BACL</name>
<keyword evidence="2" id="KW-0560">Oxidoreductase</keyword>
<dbReference type="InterPro" id="IPR002347">
    <property type="entry name" value="SDR_fam"/>
</dbReference>
<evidence type="ECO:0000256" key="3">
    <source>
        <dbReference type="RuleBase" id="RU000363"/>
    </source>
</evidence>
<evidence type="ECO:0000256" key="2">
    <source>
        <dbReference type="ARBA" id="ARBA00023002"/>
    </source>
</evidence>
<comment type="caution">
    <text evidence="4">The sequence shown here is derived from an EMBL/GenBank/DDBJ whole genome shotgun (WGS) entry which is preliminary data.</text>
</comment>
<comment type="similarity">
    <text evidence="1 3">Belongs to the short-chain dehydrogenases/reductases (SDR) family.</text>
</comment>
<dbReference type="SUPFAM" id="SSF51735">
    <property type="entry name" value="NAD(P)-binding Rossmann-fold domains"/>
    <property type="match status" value="1"/>
</dbReference>
<evidence type="ECO:0000313" key="5">
    <source>
        <dbReference type="Proteomes" id="UP001596378"/>
    </source>
</evidence>
<reference evidence="5" key="1">
    <citation type="journal article" date="2019" name="Int. J. Syst. Evol. Microbiol.">
        <title>The Global Catalogue of Microorganisms (GCM) 10K type strain sequencing project: providing services to taxonomists for standard genome sequencing and annotation.</title>
        <authorList>
            <consortium name="The Broad Institute Genomics Platform"/>
            <consortium name="The Broad Institute Genome Sequencing Center for Infectious Disease"/>
            <person name="Wu L."/>
            <person name="Ma J."/>
        </authorList>
    </citation>
    <scope>NUCLEOTIDE SEQUENCE [LARGE SCALE GENOMIC DNA]</scope>
    <source>
        <strain evidence="5">KCTC 12907</strain>
    </source>
</reference>